<accession>A0A399NUY3</accession>
<name>A0A399NUY3_9MICO</name>
<dbReference type="Proteomes" id="UP000266634">
    <property type="component" value="Unassembled WGS sequence"/>
</dbReference>
<evidence type="ECO:0000313" key="3">
    <source>
        <dbReference type="Proteomes" id="UP000266634"/>
    </source>
</evidence>
<feature type="non-terminal residue" evidence="2">
    <location>
        <position position="52"/>
    </location>
</feature>
<feature type="compositionally biased region" description="Basic and acidic residues" evidence="1">
    <location>
        <begin position="1"/>
        <end position="13"/>
    </location>
</feature>
<evidence type="ECO:0000256" key="1">
    <source>
        <dbReference type="SAM" id="MobiDB-lite"/>
    </source>
</evidence>
<dbReference type="AlphaFoldDB" id="A0A399NUY3"/>
<feature type="region of interest" description="Disordered" evidence="1">
    <location>
        <begin position="1"/>
        <end position="39"/>
    </location>
</feature>
<protein>
    <submittedName>
        <fullName evidence="2">SURF1 family protein</fullName>
    </submittedName>
</protein>
<sequence length="52" mass="5074">MTHAPDPRSDAVPRPDAATAGSGPGGSDAAGPTVGQVARRPRSLALLALALV</sequence>
<dbReference type="EMBL" id="QWEA01001614">
    <property type="protein sequence ID" value="RII97804.1"/>
    <property type="molecule type" value="Genomic_DNA"/>
</dbReference>
<comment type="caution">
    <text evidence="2">The sequence shown here is derived from an EMBL/GenBank/DDBJ whole genome shotgun (WGS) entry which is preliminary data.</text>
</comment>
<proteinExistence type="predicted"/>
<gene>
    <name evidence="2" type="ORF">DZF93_19980</name>
</gene>
<organism evidence="2 3">
    <name type="scientific">Clavibacter michiganensis subsp. insidiosus</name>
    <dbReference type="NCBI Taxonomy" id="33014"/>
    <lineage>
        <taxon>Bacteria</taxon>
        <taxon>Bacillati</taxon>
        <taxon>Actinomycetota</taxon>
        <taxon>Actinomycetes</taxon>
        <taxon>Micrococcales</taxon>
        <taxon>Microbacteriaceae</taxon>
        <taxon>Clavibacter</taxon>
    </lineage>
</organism>
<reference evidence="2 3" key="1">
    <citation type="submission" date="2018-08" db="EMBL/GenBank/DDBJ databases">
        <title>Genome Sequence of Clavibacter michiganensis Subspecies type strains, and the Atypical Peach-Colored Strains Isolated from Tomato.</title>
        <authorList>
            <person name="Osdaghi E."/>
            <person name="Portier P."/>
            <person name="Briand M."/>
            <person name="Jacques M.-A."/>
        </authorList>
    </citation>
    <scope>NUCLEOTIDE SEQUENCE [LARGE SCALE GENOMIC DNA]</scope>
    <source>
        <strain evidence="2 3">CFBP 6488</strain>
    </source>
</reference>
<evidence type="ECO:0000313" key="2">
    <source>
        <dbReference type="EMBL" id="RII97804.1"/>
    </source>
</evidence>